<dbReference type="Proteomes" id="UP000245910">
    <property type="component" value="Chromosome I"/>
</dbReference>
<name>A0A2L2TC94_9HYPO</name>
<evidence type="ECO:0000256" key="1">
    <source>
        <dbReference type="SAM" id="Phobius"/>
    </source>
</evidence>
<organism evidence="2 3">
    <name type="scientific">Fusarium venenatum</name>
    <dbReference type="NCBI Taxonomy" id="56646"/>
    <lineage>
        <taxon>Eukaryota</taxon>
        <taxon>Fungi</taxon>
        <taxon>Dikarya</taxon>
        <taxon>Ascomycota</taxon>
        <taxon>Pezizomycotina</taxon>
        <taxon>Sordariomycetes</taxon>
        <taxon>Hypocreomycetidae</taxon>
        <taxon>Hypocreales</taxon>
        <taxon>Nectriaceae</taxon>
        <taxon>Fusarium</taxon>
    </lineage>
</organism>
<dbReference type="AlphaFoldDB" id="A0A2L2TC94"/>
<keyword evidence="3" id="KW-1185">Reference proteome</keyword>
<dbReference type="EMBL" id="LN649229">
    <property type="protein sequence ID" value="CEI67698.1"/>
    <property type="molecule type" value="Genomic_DNA"/>
</dbReference>
<keyword evidence="1" id="KW-0812">Transmembrane</keyword>
<keyword evidence="1" id="KW-0472">Membrane</keyword>
<proteinExistence type="predicted"/>
<keyword evidence="1" id="KW-1133">Transmembrane helix</keyword>
<accession>A0A2L2TC94</accession>
<evidence type="ECO:0000313" key="2">
    <source>
        <dbReference type="EMBL" id="CEI67698.1"/>
    </source>
</evidence>
<feature type="transmembrane region" description="Helical" evidence="1">
    <location>
        <begin position="12"/>
        <end position="35"/>
    </location>
</feature>
<sequence length="161" mass="17902">MQTLAPYQLEMLNWNVSCECMLLSTIILAFPLAVASWPHIEACRKAWPAEPCAYIAGNAMVLGTCESVCETTNCPNNLVCKPRRWTRHCDNCGGDLNTGGNRGNERPPPLPDEWERVKLLVEEVLKIVQKHAQADEKSEGNAAFGGLARLFLTYLAQILQM</sequence>
<evidence type="ECO:0000313" key="3">
    <source>
        <dbReference type="Proteomes" id="UP000245910"/>
    </source>
</evidence>
<protein>
    <submittedName>
        <fullName evidence="2">Uncharacterized protein</fullName>
    </submittedName>
</protein>
<reference evidence="3" key="1">
    <citation type="submission" date="2014-10" db="EMBL/GenBank/DDBJ databases">
        <authorList>
            <person name="King R."/>
        </authorList>
    </citation>
    <scope>NUCLEOTIDE SEQUENCE [LARGE SCALE GENOMIC DNA]</scope>
    <source>
        <strain evidence="3">A3/5</strain>
    </source>
</reference>